<keyword evidence="2 5" id="KW-0238">DNA-binding</keyword>
<evidence type="ECO:0000313" key="9">
    <source>
        <dbReference type="Proteomes" id="UP000545332"/>
    </source>
</evidence>
<keyword evidence="4 5" id="KW-0539">Nucleus</keyword>
<proteinExistence type="predicted"/>
<evidence type="ECO:0000256" key="1">
    <source>
        <dbReference type="ARBA" id="ARBA00023015"/>
    </source>
</evidence>
<feature type="region of interest" description="Disordered" evidence="6">
    <location>
        <begin position="505"/>
        <end position="582"/>
    </location>
</feature>
<evidence type="ECO:0000259" key="7">
    <source>
        <dbReference type="PROSITE" id="PS50252"/>
    </source>
</evidence>
<dbReference type="OrthoDB" id="7442607at2759"/>
<feature type="compositionally biased region" description="Low complexity" evidence="6">
    <location>
        <begin position="561"/>
        <end position="573"/>
    </location>
</feature>
<feature type="compositionally biased region" description="Low complexity" evidence="6">
    <location>
        <begin position="539"/>
        <end position="549"/>
    </location>
</feature>
<evidence type="ECO:0000256" key="2">
    <source>
        <dbReference type="ARBA" id="ARBA00023125"/>
    </source>
</evidence>
<keyword evidence="3" id="KW-0804">Transcription</keyword>
<feature type="compositionally biased region" description="Low complexity" evidence="6">
    <location>
        <begin position="108"/>
        <end position="122"/>
    </location>
</feature>
<feature type="compositionally biased region" description="Polar residues" evidence="6">
    <location>
        <begin position="386"/>
        <end position="396"/>
    </location>
</feature>
<keyword evidence="1" id="KW-0805">Transcription regulation</keyword>
<feature type="region of interest" description="Disordered" evidence="6">
    <location>
        <begin position="367"/>
        <end position="407"/>
    </location>
</feature>
<gene>
    <name evidence="8" type="primary">Tbr1</name>
    <name evidence="8" type="ORF">CRYSOU_R08465</name>
</gene>
<dbReference type="Gene3D" id="2.60.40.820">
    <property type="entry name" value="Transcription factor, T-box"/>
    <property type="match status" value="1"/>
</dbReference>
<dbReference type="PROSITE" id="PS50252">
    <property type="entry name" value="TBOX_3"/>
    <property type="match status" value="2"/>
</dbReference>
<evidence type="ECO:0000256" key="4">
    <source>
        <dbReference type="ARBA" id="ARBA00023242"/>
    </source>
</evidence>
<feature type="non-terminal residue" evidence="8">
    <location>
        <position position="1"/>
    </location>
</feature>
<keyword evidence="9" id="KW-1185">Reference proteome</keyword>
<dbReference type="AlphaFoldDB" id="A0A7K4JVM2"/>
<comment type="caution">
    <text evidence="8">The sequence shown here is derived from an EMBL/GenBank/DDBJ whole genome shotgun (WGS) entry which is preliminary data.</text>
</comment>
<dbReference type="PANTHER" id="PTHR11267:SF88">
    <property type="entry name" value="T-BOX BRAIN PROTEIN 1"/>
    <property type="match status" value="1"/>
</dbReference>
<dbReference type="EMBL" id="VWPX01000038">
    <property type="protein sequence ID" value="NWI08111.1"/>
    <property type="molecule type" value="Genomic_DNA"/>
</dbReference>
<evidence type="ECO:0000256" key="3">
    <source>
        <dbReference type="ARBA" id="ARBA00023163"/>
    </source>
</evidence>
<dbReference type="PANTHER" id="PTHR11267">
    <property type="entry name" value="T-BOX PROTEIN-RELATED"/>
    <property type="match status" value="1"/>
</dbReference>
<evidence type="ECO:0000313" key="8">
    <source>
        <dbReference type="EMBL" id="NWI08111.1"/>
    </source>
</evidence>
<dbReference type="GO" id="GO:0021902">
    <property type="term" value="P:commitment of neuronal cell to specific neuron type in forebrain"/>
    <property type="evidence" value="ECO:0007669"/>
    <property type="project" value="TreeGrafter"/>
</dbReference>
<feature type="region of interest" description="Disordered" evidence="6">
    <location>
        <begin position="108"/>
        <end position="127"/>
    </location>
</feature>
<dbReference type="GO" id="GO:0010975">
    <property type="term" value="P:regulation of neuron projection development"/>
    <property type="evidence" value="ECO:0007669"/>
    <property type="project" value="TreeGrafter"/>
</dbReference>
<dbReference type="InterPro" id="IPR046360">
    <property type="entry name" value="T-box_DNA-bd"/>
</dbReference>
<dbReference type="SUPFAM" id="SSF49417">
    <property type="entry name" value="p53-like transcription factors"/>
    <property type="match status" value="1"/>
</dbReference>
<name>A0A7K4JVM2_9AVES</name>
<comment type="caution">
    <text evidence="5">Lacks conserved residue(s) required for the propagation of feature annotation.</text>
</comment>
<feature type="compositionally biased region" description="Polar residues" evidence="6">
    <location>
        <begin position="58"/>
        <end position="68"/>
    </location>
</feature>
<dbReference type="InterPro" id="IPR032385">
    <property type="entry name" value="T-box_assoc"/>
</dbReference>
<dbReference type="InterPro" id="IPR008967">
    <property type="entry name" value="p53-like_TF_DNA-bd_sf"/>
</dbReference>
<sequence length="601" mass="63866">MQLEHCLSPSIMLSKKFLNVSSSYPHAGGSELALHDHPIISTTDNLERSSPLKKITRGMTNQSDTDNFPDSKDTPGDVQRNKLSPVLDGVSELRHSFDGSAADRYLLSQSSQPQSAASAPSAMFPYPGQHGPAHPAFSIASPSRYMAHHPVITNGAYNSLLSNSSPQGYPPAGYPYPQQYGHSYQGAPFYQFSSAQPGLVPGKAQVYLCNRPLWLKFHRHQTEMIITKQGSSPLPSRNSPSASAPEPAVYPRLVVPAPGRARIAARAGARALNPQKKSIYNLIDCAGGHGATSSDGNLVSITQLKIDHNPFAKGFRDNYDTIYTGCDMDRLTPSPNDSPRSQIVPGARYAMAGSFLQEQFVSNYAKSRFHPGAGGGPGPGADRSVPHTNGLLSPQQAEEPGAPSPQRWFVAPANNRLDFAASAYDTATDFAGNAATLLSYAAAGVKALPLQAAGCAGRPLGYYADPSGWGARSPPQYCSKSGAVLSCWPNSAAAARVAAGNPYLGEEAEGLGPERSPLPGAEDSKPKDLSDSSWIETPSSIKSIDSSDSGIYEQAKRRRISPSGTPVSESSSPLKSEALAPRDCDKPCAKDIGYYGFYAHS</sequence>
<dbReference type="GO" id="GO:0005634">
    <property type="term" value="C:nucleus"/>
    <property type="evidence" value="ECO:0007669"/>
    <property type="project" value="UniProtKB-SubCell"/>
</dbReference>
<evidence type="ECO:0000256" key="6">
    <source>
        <dbReference type="SAM" id="MobiDB-lite"/>
    </source>
</evidence>
<dbReference type="SMART" id="SM00425">
    <property type="entry name" value="TBOX"/>
    <property type="match status" value="1"/>
</dbReference>
<dbReference type="GO" id="GO:0001708">
    <property type="term" value="P:cell fate specification"/>
    <property type="evidence" value="ECO:0007669"/>
    <property type="project" value="TreeGrafter"/>
</dbReference>
<dbReference type="Proteomes" id="UP000545332">
    <property type="component" value="Unassembled WGS sequence"/>
</dbReference>
<dbReference type="GO" id="GO:0000978">
    <property type="term" value="F:RNA polymerase II cis-regulatory region sequence-specific DNA binding"/>
    <property type="evidence" value="ECO:0007669"/>
    <property type="project" value="InterPro"/>
</dbReference>
<feature type="domain" description="T-box" evidence="7">
    <location>
        <begin position="301"/>
        <end position="317"/>
    </location>
</feature>
<dbReference type="InterPro" id="IPR001699">
    <property type="entry name" value="TF_T-box"/>
</dbReference>
<dbReference type="InterPro" id="IPR036960">
    <property type="entry name" value="T-box_sf"/>
</dbReference>
<dbReference type="GO" id="GO:0000785">
    <property type="term" value="C:chromatin"/>
    <property type="evidence" value="ECO:0007669"/>
    <property type="project" value="TreeGrafter"/>
</dbReference>
<accession>A0A7K4JVM2</accession>
<feature type="non-terminal residue" evidence="8">
    <location>
        <position position="601"/>
    </location>
</feature>
<comment type="subcellular location">
    <subcellularLocation>
        <location evidence="5">Nucleus</location>
    </subcellularLocation>
</comment>
<evidence type="ECO:0000256" key="5">
    <source>
        <dbReference type="PROSITE-ProRule" id="PRU00201"/>
    </source>
</evidence>
<dbReference type="GO" id="GO:0045893">
    <property type="term" value="P:positive regulation of DNA-templated transcription"/>
    <property type="evidence" value="ECO:0007669"/>
    <property type="project" value="InterPro"/>
</dbReference>
<reference evidence="8 9" key="1">
    <citation type="submission" date="2019-09" db="EMBL/GenBank/DDBJ databases">
        <title>Bird 10,000 Genomes (B10K) Project - Family phase.</title>
        <authorList>
            <person name="Zhang G."/>
        </authorList>
    </citation>
    <scope>NUCLEOTIDE SEQUENCE [LARGE SCALE GENOMIC DNA]</scope>
    <source>
        <strain evidence="8">B10K-MSB-42743</strain>
        <tissue evidence="8">Heart</tissue>
    </source>
</reference>
<protein>
    <submittedName>
        <fullName evidence="8">TBR1 protein</fullName>
    </submittedName>
</protein>
<organism evidence="8 9">
    <name type="scientific">Crypturellus soui</name>
    <dbReference type="NCBI Taxonomy" id="458187"/>
    <lineage>
        <taxon>Eukaryota</taxon>
        <taxon>Metazoa</taxon>
        <taxon>Chordata</taxon>
        <taxon>Craniata</taxon>
        <taxon>Vertebrata</taxon>
        <taxon>Euteleostomi</taxon>
        <taxon>Archelosauria</taxon>
        <taxon>Archosauria</taxon>
        <taxon>Dinosauria</taxon>
        <taxon>Saurischia</taxon>
        <taxon>Theropoda</taxon>
        <taxon>Coelurosauria</taxon>
        <taxon>Aves</taxon>
        <taxon>Palaeognathae</taxon>
        <taxon>Tinamiformes</taxon>
        <taxon>Tinamidae</taxon>
        <taxon>Crypturellus</taxon>
    </lineage>
</organism>
<dbReference type="Pfam" id="PF16176">
    <property type="entry name" value="T-box_assoc"/>
    <property type="match status" value="1"/>
</dbReference>
<feature type="domain" description="T-box" evidence="7">
    <location>
        <begin position="208"/>
        <end position="236"/>
    </location>
</feature>
<dbReference type="GO" id="GO:0000981">
    <property type="term" value="F:DNA-binding transcription factor activity, RNA polymerase II-specific"/>
    <property type="evidence" value="ECO:0007669"/>
    <property type="project" value="TreeGrafter"/>
</dbReference>
<feature type="region of interest" description="Disordered" evidence="6">
    <location>
        <begin position="57"/>
        <end position="82"/>
    </location>
</feature>